<dbReference type="InterPro" id="IPR045229">
    <property type="entry name" value="TPP_enz"/>
</dbReference>
<evidence type="ECO:0000313" key="8">
    <source>
        <dbReference type="Proteomes" id="UP000236745"/>
    </source>
</evidence>
<name>A0A1H6AJ74_9GAMM</name>
<evidence type="ECO:0000256" key="2">
    <source>
        <dbReference type="ARBA" id="ARBA00023052"/>
    </source>
</evidence>
<dbReference type="OrthoDB" id="9773408at2"/>
<dbReference type="InterPro" id="IPR012001">
    <property type="entry name" value="Thiamin_PyroP_enz_TPP-bd_dom"/>
</dbReference>
<dbReference type="InterPro" id="IPR012000">
    <property type="entry name" value="Thiamin_PyroP_enz_cen_dom"/>
</dbReference>
<dbReference type="Pfam" id="PF02775">
    <property type="entry name" value="TPP_enzyme_C"/>
    <property type="match status" value="1"/>
</dbReference>
<dbReference type="Gene3D" id="3.40.50.970">
    <property type="match status" value="2"/>
</dbReference>
<dbReference type="PANTHER" id="PTHR18968">
    <property type="entry name" value="THIAMINE PYROPHOSPHATE ENZYMES"/>
    <property type="match status" value="1"/>
</dbReference>
<evidence type="ECO:0000313" key="7">
    <source>
        <dbReference type="EMBL" id="SEG48789.1"/>
    </source>
</evidence>
<feature type="domain" description="Thiamine pyrophosphate enzyme central" evidence="4">
    <location>
        <begin position="217"/>
        <end position="322"/>
    </location>
</feature>
<dbReference type="GO" id="GO:0030976">
    <property type="term" value="F:thiamine pyrophosphate binding"/>
    <property type="evidence" value="ECO:0007669"/>
    <property type="project" value="InterPro"/>
</dbReference>
<dbReference type="GO" id="GO:0009099">
    <property type="term" value="P:L-valine biosynthetic process"/>
    <property type="evidence" value="ECO:0007669"/>
    <property type="project" value="TreeGrafter"/>
</dbReference>
<sequence>MNNYLKNVSKVEAPSAADTLLSQLEKAGVDYIFANGGTDFPPIVEAYCKAEAEGRKLPQPIVVPHENTAVAMAHGVYLATGKMQAVMVHVNVGTANTINAVLDASREQIPMLLMAGRSPYSEKGHLGTRTRYIHWAQEMFDQAGMIREAVKWDYELHLPDQVGDVVNRAIEVANSSPKGPVYLTLPRDILAAPDSSAEGRSKMRPAVAQSMPAAQDIERIASWLREAERPLIVTGSTGRDSETFQALAEFANRYAVPVTSYHQRFNSISTDHPFNAGGDPMPWVREADFILVLDCDVPWIPQIAEPADDAKVVHVGEDPIFARYPMRSFQSDMSMASRSVDVLESLLAELGEELPVAESRRGLLVERIASAQARIRTESEPKEHLTPEYISRVIGEVADPDAVIVNEYPLRVEHCSRTEPGTYFGLSPAGGLGWGLGAALGIKLASPEKDVICTMGDGAYIFTNPTASHWVAQAQGLPVLTIIYNNALHGAVRNSTLAMYPGGHSSKSAGRMLADLSPTPAFETLAGAEGLGLRVETVEELKPAIERALAATREGRQALINVICDY</sequence>
<dbReference type="GO" id="GO:0005948">
    <property type="term" value="C:acetolactate synthase complex"/>
    <property type="evidence" value="ECO:0007669"/>
    <property type="project" value="TreeGrafter"/>
</dbReference>
<dbReference type="Proteomes" id="UP000236745">
    <property type="component" value="Unassembled WGS sequence"/>
</dbReference>
<protein>
    <submittedName>
        <fullName evidence="7">Acetolactate synthase-1/2/3 large subunit</fullName>
    </submittedName>
</protein>
<proteinExistence type="inferred from homology"/>
<dbReference type="SUPFAM" id="SSF52467">
    <property type="entry name" value="DHS-like NAD/FAD-binding domain"/>
    <property type="match status" value="1"/>
</dbReference>
<reference evidence="7 8" key="1">
    <citation type="submission" date="2016-10" db="EMBL/GenBank/DDBJ databases">
        <authorList>
            <person name="de Groot N.N."/>
        </authorList>
    </citation>
    <scope>NUCLEOTIDE SEQUENCE [LARGE SCALE GENOMIC DNA]</scope>
    <source>
        <strain evidence="7 8">DSM 22012</strain>
    </source>
</reference>
<evidence type="ECO:0000259" key="6">
    <source>
        <dbReference type="Pfam" id="PF02776"/>
    </source>
</evidence>
<dbReference type="GO" id="GO:0009097">
    <property type="term" value="P:isoleucine biosynthetic process"/>
    <property type="evidence" value="ECO:0007669"/>
    <property type="project" value="TreeGrafter"/>
</dbReference>
<evidence type="ECO:0000256" key="1">
    <source>
        <dbReference type="ARBA" id="ARBA00007812"/>
    </source>
</evidence>
<dbReference type="Gene3D" id="3.40.50.1220">
    <property type="entry name" value="TPP-binding domain"/>
    <property type="match status" value="1"/>
</dbReference>
<feature type="domain" description="Thiamine pyrophosphate enzyme TPP-binding" evidence="5">
    <location>
        <begin position="414"/>
        <end position="561"/>
    </location>
</feature>
<dbReference type="SUPFAM" id="SSF52518">
    <property type="entry name" value="Thiamin diphosphate-binding fold (THDP-binding)"/>
    <property type="match status" value="2"/>
</dbReference>
<feature type="domain" description="Thiamine pyrophosphate enzyme N-terminal TPP-binding" evidence="6">
    <location>
        <begin position="16"/>
        <end position="145"/>
    </location>
</feature>
<dbReference type="GO" id="GO:0050660">
    <property type="term" value="F:flavin adenine dinucleotide binding"/>
    <property type="evidence" value="ECO:0007669"/>
    <property type="project" value="TreeGrafter"/>
</dbReference>
<evidence type="ECO:0000259" key="5">
    <source>
        <dbReference type="Pfam" id="PF02775"/>
    </source>
</evidence>
<dbReference type="EMBL" id="FNVQ01000002">
    <property type="protein sequence ID" value="SEG48789.1"/>
    <property type="molecule type" value="Genomic_DNA"/>
</dbReference>
<dbReference type="InterPro" id="IPR029035">
    <property type="entry name" value="DHS-like_NAD/FAD-binding_dom"/>
</dbReference>
<dbReference type="GO" id="GO:0000287">
    <property type="term" value="F:magnesium ion binding"/>
    <property type="evidence" value="ECO:0007669"/>
    <property type="project" value="InterPro"/>
</dbReference>
<dbReference type="AlphaFoldDB" id="A0A1H6AJ74"/>
<accession>A0A1H6AJ74</accession>
<comment type="similarity">
    <text evidence="1 3">Belongs to the TPP enzyme family.</text>
</comment>
<gene>
    <name evidence="7" type="ORF">SAMN05444390_10268</name>
</gene>
<dbReference type="CDD" id="cd07035">
    <property type="entry name" value="TPP_PYR_POX_like"/>
    <property type="match status" value="1"/>
</dbReference>
<dbReference type="Pfam" id="PF00205">
    <property type="entry name" value="TPP_enzyme_M"/>
    <property type="match status" value="1"/>
</dbReference>
<organism evidence="7 8">
    <name type="scientific">Marinobacterium lutimaris</name>
    <dbReference type="NCBI Taxonomy" id="568106"/>
    <lineage>
        <taxon>Bacteria</taxon>
        <taxon>Pseudomonadati</taxon>
        <taxon>Pseudomonadota</taxon>
        <taxon>Gammaproteobacteria</taxon>
        <taxon>Oceanospirillales</taxon>
        <taxon>Oceanospirillaceae</taxon>
        <taxon>Marinobacterium</taxon>
    </lineage>
</organism>
<evidence type="ECO:0000256" key="3">
    <source>
        <dbReference type="RuleBase" id="RU362132"/>
    </source>
</evidence>
<dbReference type="PANTHER" id="PTHR18968:SF13">
    <property type="entry name" value="ACETOLACTATE SYNTHASE CATALYTIC SUBUNIT, MITOCHONDRIAL"/>
    <property type="match status" value="1"/>
</dbReference>
<dbReference type="NCBIfam" id="NF006203">
    <property type="entry name" value="PRK08327.1"/>
    <property type="match status" value="1"/>
</dbReference>
<keyword evidence="8" id="KW-1185">Reference proteome</keyword>
<keyword evidence="2 3" id="KW-0786">Thiamine pyrophosphate</keyword>
<dbReference type="GO" id="GO:0003984">
    <property type="term" value="F:acetolactate synthase activity"/>
    <property type="evidence" value="ECO:0007669"/>
    <property type="project" value="TreeGrafter"/>
</dbReference>
<dbReference type="InterPro" id="IPR011766">
    <property type="entry name" value="TPP_enzyme_TPP-bd"/>
</dbReference>
<dbReference type="Pfam" id="PF02776">
    <property type="entry name" value="TPP_enzyme_N"/>
    <property type="match status" value="1"/>
</dbReference>
<evidence type="ECO:0000259" key="4">
    <source>
        <dbReference type="Pfam" id="PF00205"/>
    </source>
</evidence>
<dbReference type="InterPro" id="IPR029061">
    <property type="entry name" value="THDP-binding"/>
</dbReference>